<dbReference type="EMBL" id="JASBNA010000001">
    <property type="protein sequence ID" value="KAK7695554.1"/>
    <property type="molecule type" value="Genomic_DNA"/>
</dbReference>
<name>A0AAW0GW54_9APHY</name>
<accession>A0AAW0GW54</accession>
<dbReference type="Proteomes" id="UP001385951">
    <property type="component" value="Unassembled WGS sequence"/>
</dbReference>
<reference evidence="2 3" key="1">
    <citation type="submission" date="2022-09" db="EMBL/GenBank/DDBJ databases">
        <authorList>
            <person name="Palmer J.M."/>
        </authorList>
    </citation>
    <scope>NUCLEOTIDE SEQUENCE [LARGE SCALE GENOMIC DNA]</scope>
    <source>
        <strain evidence="2 3">DSM 7382</strain>
    </source>
</reference>
<evidence type="ECO:0000256" key="1">
    <source>
        <dbReference type="SAM" id="MobiDB-lite"/>
    </source>
</evidence>
<comment type="caution">
    <text evidence="2">The sequence shown here is derived from an EMBL/GenBank/DDBJ whole genome shotgun (WGS) entry which is preliminary data.</text>
</comment>
<organism evidence="2 3">
    <name type="scientific">Cerrena zonata</name>
    <dbReference type="NCBI Taxonomy" id="2478898"/>
    <lineage>
        <taxon>Eukaryota</taxon>
        <taxon>Fungi</taxon>
        <taxon>Dikarya</taxon>
        <taxon>Basidiomycota</taxon>
        <taxon>Agaricomycotina</taxon>
        <taxon>Agaricomycetes</taxon>
        <taxon>Polyporales</taxon>
        <taxon>Cerrenaceae</taxon>
        <taxon>Cerrena</taxon>
    </lineage>
</organism>
<protein>
    <submittedName>
        <fullName evidence="2">Uncharacterized protein</fullName>
    </submittedName>
</protein>
<gene>
    <name evidence="2" type="ORF">QCA50_000190</name>
</gene>
<sequence length="148" mass="16331">MRHRNYNARKYVYGQGTVALVNPGEDVPQYFEPGPPSYPEHDQPPYPMSIGQRPYQSWPLPIGQECPVRNSFQGQNPTTDNVVKPTTHAIHGPTDKEKTADEVDPPLSPPKLTGTEPDPQQTSRFGTLTLGHEGAAMNLKTMENTGGH</sequence>
<evidence type="ECO:0000313" key="2">
    <source>
        <dbReference type="EMBL" id="KAK7695554.1"/>
    </source>
</evidence>
<proteinExistence type="predicted"/>
<keyword evidence="3" id="KW-1185">Reference proteome</keyword>
<dbReference type="AlphaFoldDB" id="A0AAW0GW54"/>
<feature type="compositionally biased region" description="Polar residues" evidence="1">
    <location>
        <begin position="70"/>
        <end position="81"/>
    </location>
</feature>
<feature type="region of interest" description="Disordered" evidence="1">
    <location>
        <begin position="32"/>
        <end position="134"/>
    </location>
</feature>
<evidence type="ECO:0000313" key="3">
    <source>
        <dbReference type="Proteomes" id="UP001385951"/>
    </source>
</evidence>